<organism evidence="7 8">
    <name type="scientific">Chelativorans salis</name>
    <dbReference type="NCBI Taxonomy" id="2978478"/>
    <lineage>
        <taxon>Bacteria</taxon>
        <taxon>Pseudomonadati</taxon>
        <taxon>Pseudomonadota</taxon>
        <taxon>Alphaproteobacteria</taxon>
        <taxon>Hyphomicrobiales</taxon>
        <taxon>Phyllobacteriaceae</taxon>
        <taxon>Chelativorans</taxon>
    </lineage>
</organism>
<dbReference type="EMBL" id="JAOCZP010000003">
    <property type="protein sequence ID" value="MCT7375808.1"/>
    <property type="molecule type" value="Genomic_DNA"/>
</dbReference>
<dbReference type="Proteomes" id="UP001320831">
    <property type="component" value="Unassembled WGS sequence"/>
</dbReference>
<dbReference type="InterPro" id="IPR006664">
    <property type="entry name" value="OMP_bac"/>
</dbReference>
<accession>A0ABT2LQB2</accession>
<comment type="caution">
    <text evidence="7">The sequence shown here is derived from an EMBL/GenBank/DDBJ whole genome shotgun (WGS) entry which is preliminary data.</text>
</comment>
<evidence type="ECO:0000256" key="3">
    <source>
        <dbReference type="ARBA" id="ARBA00023237"/>
    </source>
</evidence>
<evidence type="ECO:0000313" key="7">
    <source>
        <dbReference type="EMBL" id="MCT7375808.1"/>
    </source>
</evidence>
<sequence>MLKLFVLVAAGLLFSSAATLSASAQQADLPGSSDHALVGRYEGSVIDFYETKAYEELRLPFKALESGEWQRELAGNLTSIRYKGPGDRSILEVMRNYETALKANGFEIVFFCRGRDECSPKQSVSTFWDAARGGIGMPTTWDTTIYLLAERDDAEGVVTVGMLGVETQARGDIPLTPHVAVTVVESEPMETDRITLVEASTMEEALAQDGKIAIYGIYFDFDKADIKPESQPQIDQLGELLKTNPELQAIIVGHTDGQGAFDYNLSLSQRRAQAVADALVADHGIAPERLTPAGAGMLSPVASNRTENGRAKNRRVEIVERYTGG</sequence>
<name>A0ABT2LQB2_9HYPH</name>
<dbReference type="InterPro" id="IPR036737">
    <property type="entry name" value="OmpA-like_sf"/>
</dbReference>
<gene>
    <name evidence="7" type="ORF">N5A92_12265</name>
</gene>
<keyword evidence="2 4" id="KW-0472">Membrane</keyword>
<evidence type="ECO:0000256" key="4">
    <source>
        <dbReference type="PROSITE-ProRule" id="PRU00473"/>
    </source>
</evidence>
<feature type="chain" id="PRO_5046861261" evidence="5">
    <location>
        <begin position="25"/>
        <end position="325"/>
    </location>
</feature>
<dbReference type="RefSeq" id="WP_260903040.1">
    <property type="nucleotide sequence ID" value="NZ_JAOCZP010000003.1"/>
</dbReference>
<dbReference type="InterPro" id="IPR006665">
    <property type="entry name" value="OmpA-like"/>
</dbReference>
<dbReference type="PROSITE" id="PS51123">
    <property type="entry name" value="OMPA_2"/>
    <property type="match status" value="1"/>
</dbReference>
<evidence type="ECO:0000256" key="2">
    <source>
        <dbReference type="ARBA" id="ARBA00023136"/>
    </source>
</evidence>
<feature type="signal peptide" evidence="5">
    <location>
        <begin position="1"/>
        <end position="24"/>
    </location>
</feature>
<keyword evidence="3" id="KW-0998">Cell outer membrane</keyword>
<dbReference type="Pfam" id="PF00691">
    <property type="entry name" value="OmpA"/>
    <property type="match status" value="1"/>
</dbReference>
<evidence type="ECO:0000256" key="1">
    <source>
        <dbReference type="ARBA" id="ARBA00004442"/>
    </source>
</evidence>
<keyword evidence="8" id="KW-1185">Reference proteome</keyword>
<evidence type="ECO:0000259" key="6">
    <source>
        <dbReference type="PROSITE" id="PS51123"/>
    </source>
</evidence>
<dbReference type="Gene3D" id="3.30.1330.60">
    <property type="entry name" value="OmpA-like domain"/>
    <property type="match status" value="1"/>
</dbReference>
<feature type="domain" description="OmpA-like" evidence="6">
    <location>
        <begin position="206"/>
        <end position="324"/>
    </location>
</feature>
<dbReference type="CDD" id="cd07185">
    <property type="entry name" value="OmpA_C-like"/>
    <property type="match status" value="1"/>
</dbReference>
<dbReference type="PRINTS" id="PR01021">
    <property type="entry name" value="OMPADOMAIN"/>
</dbReference>
<evidence type="ECO:0000313" key="8">
    <source>
        <dbReference type="Proteomes" id="UP001320831"/>
    </source>
</evidence>
<dbReference type="PANTHER" id="PTHR30329:SF21">
    <property type="entry name" value="LIPOPROTEIN YIAD-RELATED"/>
    <property type="match status" value="1"/>
</dbReference>
<dbReference type="InterPro" id="IPR050330">
    <property type="entry name" value="Bact_OuterMem_StrucFunc"/>
</dbReference>
<reference evidence="7 8" key="1">
    <citation type="submission" date="2022-09" db="EMBL/GenBank/DDBJ databases">
        <title>Chelativorans salina sp. nov., a novel slightly halophilic bacterium isolated from a saline lake sediment enrichment.</title>
        <authorList>
            <person name="Gao L."/>
            <person name="Fang B.-Z."/>
            <person name="Li W.-J."/>
        </authorList>
    </citation>
    <scope>NUCLEOTIDE SEQUENCE [LARGE SCALE GENOMIC DNA]</scope>
    <source>
        <strain evidence="7 8">EGI FJ00035</strain>
    </source>
</reference>
<protein>
    <submittedName>
        <fullName evidence="7">OmpA family protein</fullName>
    </submittedName>
</protein>
<dbReference type="SUPFAM" id="SSF103088">
    <property type="entry name" value="OmpA-like"/>
    <property type="match status" value="1"/>
</dbReference>
<proteinExistence type="predicted"/>
<keyword evidence="5" id="KW-0732">Signal</keyword>
<dbReference type="PANTHER" id="PTHR30329">
    <property type="entry name" value="STATOR ELEMENT OF FLAGELLAR MOTOR COMPLEX"/>
    <property type="match status" value="1"/>
</dbReference>
<evidence type="ECO:0000256" key="5">
    <source>
        <dbReference type="SAM" id="SignalP"/>
    </source>
</evidence>
<comment type="subcellular location">
    <subcellularLocation>
        <location evidence="1">Cell outer membrane</location>
    </subcellularLocation>
</comment>